<feature type="transmembrane region" description="Helical" evidence="1">
    <location>
        <begin position="6"/>
        <end position="28"/>
    </location>
</feature>
<keyword evidence="1" id="KW-0812">Transmembrane</keyword>
<sequence>MTHRRTGLLAAVSLAAVLLILLQVFWVVTRQGDRQRDRCLEAASVASNQVELTMRSEAWRNRVVCHWSDPSNPADATEVEVANLSLR</sequence>
<keyword evidence="1" id="KW-1133">Transmembrane helix</keyword>
<comment type="caution">
    <text evidence="2">The sequence shown here is derived from an EMBL/GenBank/DDBJ whole genome shotgun (WGS) entry which is preliminary data.</text>
</comment>
<dbReference type="AlphaFoldDB" id="A0A3N1ZRM0"/>
<evidence type="ECO:0000256" key="1">
    <source>
        <dbReference type="SAM" id="Phobius"/>
    </source>
</evidence>
<evidence type="ECO:0000313" key="3">
    <source>
        <dbReference type="Proteomes" id="UP000275749"/>
    </source>
</evidence>
<organism evidence="2 3">
    <name type="scientific">Luteococcus japonicus</name>
    <dbReference type="NCBI Taxonomy" id="33984"/>
    <lineage>
        <taxon>Bacteria</taxon>
        <taxon>Bacillati</taxon>
        <taxon>Actinomycetota</taxon>
        <taxon>Actinomycetes</taxon>
        <taxon>Propionibacteriales</taxon>
        <taxon>Propionibacteriaceae</taxon>
        <taxon>Luteococcus</taxon>
    </lineage>
</organism>
<accession>A0A3N1ZRM0</accession>
<reference evidence="2 3" key="1">
    <citation type="submission" date="2018-11" db="EMBL/GenBank/DDBJ databases">
        <title>Sequencing the genomes of 1000 actinobacteria strains.</title>
        <authorList>
            <person name="Klenk H.-P."/>
        </authorList>
    </citation>
    <scope>NUCLEOTIDE SEQUENCE [LARGE SCALE GENOMIC DNA]</scope>
    <source>
        <strain evidence="2 3">DSM 10546</strain>
    </source>
</reference>
<keyword evidence="1" id="KW-0472">Membrane</keyword>
<evidence type="ECO:0000313" key="2">
    <source>
        <dbReference type="EMBL" id="ROR53493.1"/>
    </source>
</evidence>
<name>A0A3N1ZRM0_9ACTN</name>
<dbReference type="EMBL" id="RKHG01000001">
    <property type="protein sequence ID" value="ROR53493.1"/>
    <property type="molecule type" value="Genomic_DNA"/>
</dbReference>
<gene>
    <name evidence="2" type="ORF">EDD41_0647</name>
</gene>
<protein>
    <submittedName>
        <fullName evidence="2">Uncharacterized protein</fullName>
    </submittedName>
</protein>
<dbReference type="Proteomes" id="UP000275749">
    <property type="component" value="Unassembled WGS sequence"/>
</dbReference>
<proteinExistence type="predicted"/>